<evidence type="ECO:0000256" key="3">
    <source>
        <dbReference type="ARBA" id="ARBA00022882"/>
    </source>
</evidence>
<evidence type="ECO:0000256" key="1">
    <source>
        <dbReference type="ARBA" id="ARBA00022538"/>
    </source>
</evidence>
<dbReference type="PaxDb" id="55529-EKX44419"/>
<name>L1J8I6_GUITC</name>
<evidence type="ECO:0000256" key="2">
    <source>
        <dbReference type="ARBA" id="ARBA00022826"/>
    </source>
</evidence>
<gene>
    <name evidence="9" type="ORF">GUITHDRAFT_109541</name>
</gene>
<dbReference type="SUPFAM" id="SSF51206">
    <property type="entry name" value="cAMP-binding domain-like"/>
    <property type="match status" value="1"/>
</dbReference>
<dbReference type="EnsemblProtists" id="EKX44419">
    <property type="protein sequence ID" value="EKX44419"/>
    <property type="gene ID" value="GUITHDRAFT_109541"/>
</dbReference>
<organism evidence="9">
    <name type="scientific">Guillardia theta (strain CCMP2712)</name>
    <name type="common">Cryptophyte</name>
    <dbReference type="NCBI Taxonomy" id="905079"/>
    <lineage>
        <taxon>Eukaryota</taxon>
        <taxon>Cryptophyceae</taxon>
        <taxon>Pyrenomonadales</taxon>
        <taxon>Geminigeraceae</taxon>
        <taxon>Guillardia</taxon>
    </lineage>
</organism>
<dbReference type="InterPro" id="IPR014710">
    <property type="entry name" value="RmlC-like_jellyroll"/>
</dbReference>
<dbReference type="CDD" id="cd00038">
    <property type="entry name" value="CAP_ED"/>
    <property type="match status" value="1"/>
</dbReference>
<dbReference type="eggNOG" id="KOG0500">
    <property type="taxonomic scope" value="Eukaryota"/>
</dbReference>
<dbReference type="InterPro" id="IPR003938">
    <property type="entry name" value="K_chnl_volt-dep_EAG/ELK/ERG"/>
</dbReference>
<dbReference type="EMBL" id="JH993004">
    <property type="protein sequence ID" value="EKX44419.1"/>
    <property type="molecule type" value="Genomic_DNA"/>
</dbReference>
<dbReference type="GO" id="GO:0005249">
    <property type="term" value="F:voltage-gated potassium channel activity"/>
    <property type="evidence" value="ECO:0007669"/>
    <property type="project" value="InterPro"/>
</dbReference>
<feature type="transmembrane region" description="Helical" evidence="7">
    <location>
        <begin position="225"/>
        <end position="247"/>
    </location>
</feature>
<keyword evidence="1" id="KW-0633">Potassium transport</keyword>
<dbReference type="OrthoDB" id="421226at2759"/>
<dbReference type="PRINTS" id="PR01463">
    <property type="entry name" value="EAGCHANLFMLY"/>
</dbReference>
<dbReference type="AlphaFoldDB" id="L1J8I6"/>
<feature type="compositionally biased region" description="Polar residues" evidence="6">
    <location>
        <begin position="652"/>
        <end position="662"/>
    </location>
</feature>
<dbReference type="Gene3D" id="2.60.120.10">
    <property type="entry name" value="Jelly Rolls"/>
    <property type="match status" value="1"/>
</dbReference>
<reference evidence="11" key="2">
    <citation type="submission" date="2012-11" db="EMBL/GenBank/DDBJ databases">
        <authorList>
            <person name="Kuo A."/>
            <person name="Curtis B.A."/>
            <person name="Tanifuji G."/>
            <person name="Burki F."/>
            <person name="Gruber A."/>
            <person name="Irimia M."/>
            <person name="Maruyama S."/>
            <person name="Arias M.C."/>
            <person name="Ball S.G."/>
            <person name="Gile G.H."/>
            <person name="Hirakawa Y."/>
            <person name="Hopkins J.F."/>
            <person name="Rensing S.A."/>
            <person name="Schmutz J."/>
            <person name="Symeonidi A."/>
            <person name="Elias M."/>
            <person name="Eveleigh R.J."/>
            <person name="Herman E.K."/>
            <person name="Klute M.J."/>
            <person name="Nakayama T."/>
            <person name="Obornik M."/>
            <person name="Reyes-Prieto A."/>
            <person name="Armbrust E.V."/>
            <person name="Aves S.J."/>
            <person name="Beiko R.G."/>
            <person name="Coutinho P."/>
            <person name="Dacks J.B."/>
            <person name="Durnford D.G."/>
            <person name="Fast N.M."/>
            <person name="Green B.R."/>
            <person name="Grisdale C."/>
            <person name="Hempe F."/>
            <person name="Henrissat B."/>
            <person name="Hoppner M.P."/>
            <person name="Ishida K.-I."/>
            <person name="Kim E."/>
            <person name="Koreny L."/>
            <person name="Kroth P.G."/>
            <person name="Liu Y."/>
            <person name="Malik S.-B."/>
            <person name="Maier U.G."/>
            <person name="McRose D."/>
            <person name="Mock T."/>
            <person name="Neilson J.A."/>
            <person name="Onodera N.T."/>
            <person name="Poole A.M."/>
            <person name="Pritham E.J."/>
            <person name="Richards T.A."/>
            <person name="Rocap G."/>
            <person name="Roy S.W."/>
            <person name="Sarai C."/>
            <person name="Schaack S."/>
            <person name="Shirato S."/>
            <person name="Slamovits C.H."/>
            <person name="Spencer D.F."/>
            <person name="Suzuki S."/>
            <person name="Worden A.Z."/>
            <person name="Zauner S."/>
            <person name="Barry K."/>
            <person name="Bell C."/>
            <person name="Bharti A.K."/>
            <person name="Crow J.A."/>
            <person name="Grimwood J."/>
            <person name="Kramer R."/>
            <person name="Lindquist E."/>
            <person name="Lucas S."/>
            <person name="Salamov A."/>
            <person name="McFadden G.I."/>
            <person name="Lane C.E."/>
            <person name="Keeling P.J."/>
            <person name="Gray M.W."/>
            <person name="Grigoriev I.V."/>
            <person name="Archibald J.M."/>
        </authorList>
    </citation>
    <scope>NUCLEOTIDE SEQUENCE</scope>
    <source>
        <strain evidence="11">CCMP2712</strain>
    </source>
</reference>
<dbReference type="GeneID" id="17301139"/>
<keyword evidence="3" id="KW-0851">Voltage-gated channel</keyword>
<dbReference type="KEGG" id="gtt:GUITHDRAFT_109541"/>
<evidence type="ECO:0000313" key="11">
    <source>
        <dbReference type="Proteomes" id="UP000011087"/>
    </source>
</evidence>
<keyword evidence="7" id="KW-0812">Transmembrane</keyword>
<feature type="domain" description="Cyclic nucleotide-binding" evidence="8">
    <location>
        <begin position="464"/>
        <end position="565"/>
    </location>
</feature>
<evidence type="ECO:0000313" key="9">
    <source>
        <dbReference type="EMBL" id="EKX44419.1"/>
    </source>
</evidence>
<evidence type="ECO:0000256" key="5">
    <source>
        <dbReference type="ARBA" id="ARBA00023303"/>
    </source>
</evidence>
<dbReference type="Gene3D" id="1.10.287.70">
    <property type="match status" value="1"/>
</dbReference>
<evidence type="ECO:0000256" key="6">
    <source>
        <dbReference type="SAM" id="MobiDB-lite"/>
    </source>
</evidence>
<proteinExistence type="predicted"/>
<dbReference type="PROSITE" id="PS50042">
    <property type="entry name" value="CNMP_BINDING_3"/>
    <property type="match status" value="1"/>
</dbReference>
<reference evidence="9 11" key="1">
    <citation type="journal article" date="2012" name="Nature">
        <title>Algal genomes reveal evolutionary mosaicism and the fate of nucleomorphs.</title>
        <authorList>
            <consortium name="DOE Joint Genome Institute"/>
            <person name="Curtis B.A."/>
            <person name="Tanifuji G."/>
            <person name="Burki F."/>
            <person name="Gruber A."/>
            <person name="Irimia M."/>
            <person name="Maruyama S."/>
            <person name="Arias M.C."/>
            <person name="Ball S.G."/>
            <person name="Gile G.H."/>
            <person name="Hirakawa Y."/>
            <person name="Hopkins J.F."/>
            <person name="Kuo A."/>
            <person name="Rensing S.A."/>
            <person name="Schmutz J."/>
            <person name="Symeonidi A."/>
            <person name="Elias M."/>
            <person name="Eveleigh R.J."/>
            <person name="Herman E.K."/>
            <person name="Klute M.J."/>
            <person name="Nakayama T."/>
            <person name="Obornik M."/>
            <person name="Reyes-Prieto A."/>
            <person name="Armbrust E.V."/>
            <person name="Aves S.J."/>
            <person name="Beiko R.G."/>
            <person name="Coutinho P."/>
            <person name="Dacks J.B."/>
            <person name="Durnford D.G."/>
            <person name="Fast N.M."/>
            <person name="Green B.R."/>
            <person name="Grisdale C.J."/>
            <person name="Hempel F."/>
            <person name="Henrissat B."/>
            <person name="Hoppner M.P."/>
            <person name="Ishida K."/>
            <person name="Kim E."/>
            <person name="Koreny L."/>
            <person name="Kroth P.G."/>
            <person name="Liu Y."/>
            <person name="Malik S.B."/>
            <person name="Maier U.G."/>
            <person name="McRose D."/>
            <person name="Mock T."/>
            <person name="Neilson J.A."/>
            <person name="Onodera N.T."/>
            <person name="Poole A.M."/>
            <person name="Pritham E.J."/>
            <person name="Richards T.A."/>
            <person name="Rocap G."/>
            <person name="Roy S.W."/>
            <person name="Sarai C."/>
            <person name="Schaack S."/>
            <person name="Shirato S."/>
            <person name="Slamovits C.H."/>
            <person name="Spencer D.F."/>
            <person name="Suzuki S."/>
            <person name="Worden A.Z."/>
            <person name="Zauner S."/>
            <person name="Barry K."/>
            <person name="Bell C."/>
            <person name="Bharti A.K."/>
            <person name="Crow J.A."/>
            <person name="Grimwood J."/>
            <person name="Kramer R."/>
            <person name="Lindquist E."/>
            <person name="Lucas S."/>
            <person name="Salamov A."/>
            <person name="McFadden G.I."/>
            <person name="Lane C.E."/>
            <person name="Keeling P.J."/>
            <person name="Gray M.W."/>
            <person name="Grigoriev I.V."/>
            <person name="Archibald J.M."/>
        </authorList>
    </citation>
    <scope>NUCLEOTIDE SEQUENCE</scope>
    <source>
        <strain evidence="9 11">CCMP2712</strain>
    </source>
</reference>
<evidence type="ECO:0000256" key="4">
    <source>
        <dbReference type="ARBA" id="ARBA00022958"/>
    </source>
</evidence>
<sequence>MANKVAPEDEVGHEKLAAKRVRFSRQETITWHSCFVPGSNVLEPYSTGRLTWDLWIIFLLAVTVFTVPYALAFQSSSCGSQRGLGDTIFLWFMDACFWTDIFIHFNTAIVVTDPYTCKMELVLSRREIARQYLRLWFWLDAFGSLPVQAIEDALSSGTCSLSSIKALRFNRLARLARLAKLVRLLRLAKWNRIITKLKVPVLAVSRAAYRGPQDSLAIHPGYLKLLEMGLFGIVLAHILACIIYGYVEVESVSSPFPTWASEASITIPGSGIFVLKCPDISLDSQGDALPPCHEYSLSEVNCSRTVISFTSNGQQVSCLQPDSSWKKEAPDLVKYVMSLYLIFMTLTTVGYGDLTMKNIYEMFLGIAVMSVGTTAFAIVVGNMTDLIGNLDVRALELKDKMDELDDFMHQENLPINLRVRTRRFFEHVHNHSREVPPVVRELPITLQSEVSLYLYADLIRKVHFFKRCSKEFVTDVVRRCKPRTLAQSDFLFLAGEYGDSMFFIIDGTLEVQVDAQNNIFALLESGSHFGEKCVLGIEKFRPVTVRALTWSNLFSLSSDDLEECIYRHPDSHEMFLSISFSGIDSQIATLSSPAMKAKKKPRMLQHLSSLLSSDIIHEHEGNGENARGSGHGEAPGVLKNSMSDVVQDVNSAVQGRQEQQHPQIVRRSAGSMHRRNSDPRLKEISIAQAQRLEDGA</sequence>
<dbReference type="OMA" id="LTILYCH"/>
<keyword evidence="5" id="KW-0407">Ion channel</keyword>
<dbReference type="PANTHER" id="PTHR10217:SF435">
    <property type="entry name" value="POTASSIUM VOLTAGE-GATED CHANNEL PROTEIN EAG"/>
    <property type="match status" value="1"/>
</dbReference>
<keyword evidence="11" id="KW-1185">Reference proteome</keyword>
<dbReference type="InterPro" id="IPR050818">
    <property type="entry name" value="KCNH_animal-type"/>
</dbReference>
<reference evidence="10" key="3">
    <citation type="submission" date="2015-06" db="UniProtKB">
        <authorList>
            <consortium name="EnsemblProtists"/>
        </authorList>
    </citation>
    <scope>IDENTIFICATION</scope>
</reference>
<feature type="transmembrane region" description="Helical" evidence="7">
    <location>
        <begin position="54"/>
        <end position="72"/>
    </location>
</feature>
<dbReference type="SUPFAM" id="SSF81324">
    <property type="entry name" value="Voltage-gated potassium channels"/>
    <property type="match status" value="1"/>
</dbReference>
<evidence type="ECO:0000313" key="10">
    <source>
        <dbReference type="EnsemblProtists" id="EKX44419"/>
    </source>
</evidence>
<dbReference type="GO" id="GO:0042391">
    <property type="term" value="P:regulation of membrane potential"/>
    <property type="evidence" value="ECO:0007669"/>
    <property type="project" value="TreeGrafter"/>
</dbReference>
<keyword evidence="7" id="KW-0472">Membrane</keyword>
<keyword evidence="4" id="KW-0630">Potassium</keyword>
<dbReference type="SMART" id="SM00100">
    <property type="entry name" value="cNMP"/>
    <property type="match status" value="1"/>
</dbReference>
<feature type="transmembrane region" description="Helical" evidence="7">
    <location>
        <begin position="363"/>
        <end position="383"/>
    </location>
</feature>
<accession>L1J8I6</accession>
<keyword evidence="2" id="KW-0631">Potassium channel</keyword>
<dbReference type="GO" id="GO:0005886">
    <property type="term" value="C:plasma membrane"/>
    <property type="evidence" value="ECO:0007669"/>
    <property type="project" value="TreeGrafter"/>
</dbReference>
<keyword evidence="3" id="KW-0406">Ion transport</keyword>
<dbReference type="Pfam" id="PF00027">
    <property type="entry name" value="cNMP_binding"/>
    <property type="match status" value="1"/>
</dbReference>
<dbReference type="InterPro" id="IPR013099">
    <property type="entry name" value="K_chnl_dom"/>
</dbReference>
<dbReference type="InterPro" id="IPR018490">
    <property type="entry name" value="cNMP-bd_dom_sf"/>
</dbReference>
<protein>
    <recommendedName>
        <fullName evidence="8">Cyclic nucleotide-binding domain-containing protein</fullName>
    </recommendedName>
</protein>
<dbReference type="Gene3D" id="1.10.287.630">
    <property type="entry name" value="Helix hairpin bin"/>
    <property type="match status" value="1"/>
</dbReference>
<dbReference type="Proteomes" id="UP000011087">
    <property type="component" value="Unassembled WGS sequence"/>
</dbReference>
<feature type="transmembrane region" description="Helical" evidence="7">
    <location>
        <begin position="332"/>
        <end position="351"/>
    </location>
</feature>
<evidence type="ECO:0000259" key="8">
    <source>
        <dbReference type="PROSITE" id="PS50042"/>
    </source>
</evidence>
<dbReference type="PANTHER" id="PTHR10217">
    <property type="entry name" value="VOLTAGE AND LIGAND GATED POTASSIUM CHANNEL"/>
    <property type="match status" value="1"/>
</dbReference>
<dbReference type="HOGENOM" id="CLU_396115_0_0_1"/>
<keyword evidence="3" id="KW-0813">Transport</keyword>
<evidence type="ECO:0000256" key="7">
    <source>
        <dbReference type="SAM" id="Phobius"/>
    </source>
</evidence>
<dbReference type="Pfam" id="PF07885">
    <property type="entry name" value="Ion_trans_2"/>
    <property type="match status" value="1"/>
</dbReference>
<keyword evidence="7" id="KW-1133">Transmembrane helix</keyword>
<dbReference type="GO" id="GO:0034702">
    <property type="term" value="C:monoatomic ion channel complex"/>
    <property type="evidence" value="ECO:0007669"/>
    <property type="project" value="UniProtKB-KW"/>
</dbReference>
<feature type="region of interest" description="Disordered" evidence="6">
    <location>
        <begin position="652"/>
        <end position="681"/>
    </location>
</feature>
<dbReference type="RefSeq" id="XP_005831399.1">
    <property type="nucleotide sequence ID" value="XM_005831342.1"/>
</dbReference>
<dbReference type="InterPro" id="IPR000595">
    <property type="entry name" value="cNMP-bd_dom"/>
</dbReference>